<dbReference type="Pfam" id="PF00048">
    <property type="entry name" value="IL8"/>
    <property type="match status" value="1"/>
</dbReference>
<dbReference type="GeneID" id="107124734"/>
<feature type="domain" description="Chemokine interleukin-8-like" evidence="4">
    <location>
        <begin position="33"/>
        <end position="88"/>
    </location>
</feature>
<dbReference type="PRINTS" id="PR01731">
    <property type="entry name" value="LYMPHOTACTIN"/>
</dbReference>
<organism evidence="5 6">
    <name type="scientific">Gekko japonicus</name>
    <name type="common">Schlegel's Japanese gecko</name>
    <dbReference type="NCBI Taxonomy" id="146911"/>
    <lineage>
        <taxon>Eukaryota</taxon>
        <taxon>Metazoa</taxon>
        <taxon>Chordata</taxon>
        <taxon>Craniata</taxon>
        <taxon>Vertebrata</taxon>
        <taxon>Euteleostomi</taxon>
        <taxon>Lepidosauria</taxon>
        <taxon>Squamata</taxon>
        <taxon>Bifurcata</taxon>
        <taxon>Gekkota</taxon>
        <taxon>Gekkonidae</taxon>
        <taxon>Gekkoninae</taxon>
        <taxon>Gekko</taxon>
    </lineage>
</organism>
<evidence type="ECO:0000313" key="6">
    <source>
        <dbReference type="RefSeq" id="XP_015283722.1"/>
    </source>
</evidence>
<evidence type="ECO:0000256" key="3">
    <source>
        <dbReference type="SAM" id="MobiDB-lite"/>
    </source>
</evidence>
<keyword evidence="2" id="KW-0202">Cytokine</keyword>
<dbReference type="InterPro" id="IPR001811">
    <property type="entry name" value="Chemokine_IL8-like_dom"/>
</dbReference>
<comment type="similarity">
    <text evidence="1">Belongs to the intercrine gamma family.</text>
</comment>
<name>A0ABM1LCN5_GEKJA</name>
<evidence type="ECO:0000259" key="4">
    <source>
        <dbReference type="SMART" id="SM00199"/>
    </source>
</evidence>
<dbReference type="Proteomes" id="UP000694871">
    <property type="component" value="Unplaced"/>
</dbReference>
<dbReference type="SMART" id="SM00199">
    <property type="entry name" value="SCY"/>
    <property type="match status" value="1"/>
</dbReference>
<dbReference type="Gene3D" id="2.40.50.40">
    <property type="match status" value="1"/>
</dbReference>
<dbReference type="RefSeq" id="XP_015283722.1">
    <property type="nucleotide sequence ID" value="XM_015428236.1"/>
</dbReference>
<dbReference type="InterPro" id="IPR008105">
    <property type="entry name" value="Chemokine_XCL1/XCL2"/>
</dbReference>
<feature type="compositionally biased region" description="Basic residues" evidence="3">
    <location>
        <begin position="93"/>
        <end position="119"/>
    </location>
</feature>
<evidence type="ECO:0000256" key="1">
    <source>
        <dbReference type="ARBA" id="ARBA00006894"/>
    </source>
</evidence>
<accession>A0ABM1LCN5</accession>
<sequence>MKLYMAAILAISFLDIFNEGIVRGSFGSQVMPENRCTDLYTEEIDIKRIASYENHERPFKAVIFITNRGFRICVQHDLPWVQNAIQKLDQKPKPRPHKKPKPSSRRRAISTSRPKARTS</sequence>
<evidence type="ECO:0000256" key="2">
    <source>
        <dbReference type="ARBA" id="ARBA00022514"/>
    </source>
</evidence>
<feature type="region of interest" description="Disordered" evidence="3">
    <location>
        <begin position="85"/>
        <end position="119"/>
    </location>
</feature>
<evidence type="ECO:0000313" key="5">
    <source>
        <dbReference type="Proteomes" id="UP000694871"/>
    </source>
</evidence>
<keyword evidence="5" id="KW-1185">Reference proteome</keyword>
<protein>
    <submittedName>
        <fullName evidence="6">Lymphotactin-like</fullName>
    </submittedName>
</protein>
<reference evidence="6" key="1">
    <citation type="submission" date="2025-08" db="UniProtKB">
        <authorList>
            <consortium name="RefSeq"/>
        </authorList>
    </citation>
    <scope>IDENTIFICATION</scope>
</reference>
<dbReference type="SUPFAM" id="SSF54117">
    <property type="entry name" value="Interleukin 8-like chemokines"/>
    <property type="match status" value="1"/>
</dbReference>
<dbReference type="InterPro" id="IPR036048">
    <property type="entry name" value="Interleukin_8-like_sf"/>
</dbReference>
<gene>
    <name evidence="6" type="primary">LOC107124734</name>
</gene>
<proteinExistence type="inferred from homology"/>